<dbReference type="AlphaFoldDB" id="A0AAN9QCC4"/>
<sequence>MILNRYLLMQIRPHLAPRSSYYGPNHLLCLFWFALHHDLATHAFSVLFAATLRFFLPQISRISLICAICASTSFFSFLTLLRLLGSGAIPY</sequence>
<dbReference type="Proteomes" id="UP001367508">
    <property type="component" value="Unassembled WGS sequence"/>
</dbReference>
<name>A0AAN9QCC4_CANGL</name>
<reference evidence="2 3" key="1">
    <citation type="submission" date="2024-01" db="EMBL/GenBank/DDBJ databases">
        <title>The genomes of 5 underutilized Papilionoideae crops provide insights into root nodulation and disease resistanc.</title>
        <authorList>
            <person name="Jiang F."/>
        </authorList>
    </citation>
    <scope>NUCLEOTIDE SEQUENCE [LARGE SCALE GENOMIC DNA]</scope>
    <source>
        <strain evidence="2">LVBAO_FW01</strain>
        <tissue evidence="2">Leaves</tissue>
    </source>
</reference>
<evidence type="ECO:0000256" key="1">
    <source>
        <dbReference type="SAM" id="Phobius"/>
    </source>
</evidence>
<evidence type="ECO:0000313" key="2">
    <source>
        <dbReference type="EMBL" id="KAK7329854.1"/>
    </source>
</evidence>
<keyword evidence="1" id="KW-0472">Membrane</keyword>
<keyword evidence="3" id="KW-1185">Reference proteome</keyword>
<gene>
    <name evidence="2" type="ORF">VNO77_24035</name>
</gene>
<comment type="caution">
    <text evidence="2">The sequence shown here is derived from an EMBL/GenBank/DDBJ whole genome shotgun (WGS) entry which is preliminary data.</text>
</comment>
<feature type="transmembrane region" description="Helical" evidence="1">
    <location>
        <begin position="62"/>
        <end position="84"/>
    </location>
</feature>
<dbReference type="EMBL" id="JAYMYQ010000005">
    <property type="protein sequence ID" value="KAK7329854.1"/>
    <property type="molecule type" value="Genomic_DNA"/>
</dbReference>
<keyword evidence="1" id="KW-1133">Transmembrane helix</keyword>
<feature type="transmembrane region" description="Helical" evidence="1">
    <location>
        <begin position="30"/>
        <end position="50"/>
    </location>
</feature>
<proteinExistence type="predicted"/>
<protein>
    <submittedName>
        <fullName evidence="2">Uncharacterized protein</fullName>
    </submittedName>
</protein>
<keyword evidence="1" id="KW-0812">Transmembrane</keyword>
<accession>A0AAN9QCC4</accession>
<organism evidence="2 3">
    <name type="scientific">Canavalia gladiata</name>
    <name type="common">Sword bean</name>
    <name type="synonym">Dolichos gladiatus</name>
    <dbReference type="NCBI Taxonomy" id="3824"/>
    <lineage>
        <taxon>Eukaryota</taxon>
        <taxon>Viridiplantae</taxon>
        <taxon>Streptophyta</taxon>
        <taxon>Embryophyta</taxon>
        <taxon>Tracheophyta</taxon>
        <taxon>Spermatophyta</taxon>
        <taxon>Magnoliopsida</taxon>
        <taxon>eudicotyledons</taxon>
        <taxon>Gunneridae</taxon>
        <taxon>Pentapetalae</taxon>
        <taxon>rosids</taxon>
        <taxon>fabids</taxon>
        <taxon>Fabales</taxon>
        <taxon>Fabaceae</taxon>
        <taxon>Papilionoideae</taxon>
        <taxon>50 kb inversion clade</taxon>
        <taxon>NPAAA clade</taxon>
        <taxon>indigoferoid/millettioid clade</taxon>
        <taxon>Phaseoleae</taxon>
        <taxon>Canavalia</taxon>
    </lineage>
</organism>
<evidence type="ECO:0000313" key="3">
    <source>
        <dbReference type="Proteomes" id="UP001367508"/>
    </source>
</evidence>